<organism evidence="2 3">
    <name type="scientific">Anopheles farauti</name>
    <dbReference type="NCBI Taxonomy" id="69004"/>
    <lineage>
        <taxon>Eukaryota</taxon>
        <taxon>Metazoa</taxon>
        <taxon>Ecdysozoa</taxon>
        <taxon>Arthropoda</taxon>
        <taxon>Hexapoda</taxon>
        <taxon>Insecta</taxon>
        <taxon>Pterygota</taxon>
        <taxon>Neoptera</taxon>
        <taxon>Endopterygota</taxon>
        <taxon>Diptera</taxon>
        <taxon>Nematocera</taxon>
        <taxon>Culicoidea</taxon>
        <taxon>Culicidae</taxon>
        <taxon>Anophelinae</taxon>
        <taxon>Anopheles</taxon>
    </lineage>
</organism>
<evidence type="ECO:0000313" key="3">
    <source>
        <dbReference type="Proteomes" id="UP000075886"/>
    </source>
</evidence>
<dbReference type="Proteomes" id="UP000075886">
    <property type="component" value="Unassembled WGS sequence"/>
</dbReference>
<accession>A0A182QD95</accession>
<dbReference type="EMBL" id="AXCN02002187">
    <property type="status" value="NOT_ANNOTATED_CDS"/>
    <property type="molecule type" value="Genomic_DNA"/>
</dbReference>
<dbReference type="EnsemblMetazoa" id="AFAF007842-RA">
    <property type="protein sequence ID" value="AFAF007842-PA"/>
    <property type="gene ID" value="AFAF007842"/>
</dbReference>
<reference evidence="2" key="2">
    <citation type="submission" date="2020-05" db="UniProtKB">
        <authorList>
            <consortium name="EnsemblMetazoa"/>
        </authorList>
    </citation>
    <scope>IDENTIFICATION</scope>
    <source>
        <strain evidence="2">FAR1</strain>
    </source>
</reference>
<dbReference type="VEuPathDB" id="VectorBase:AFAF007842"/>
<protein>
    <submittedName>
        <fullName evidence="2">Uncharacterized protein</fullName>
    </submittedName>
</protein>
<evidence type="ECO:0000313" key="2">
    <source>
        <dbReference type="EnsemblMetazoa" id="AFAF007842-PA"/>
    </source>
</evidence>
<evidence type="ECO:0000256" key="1">
    <source>
        <dbReference type="SAM" id="SignalP"/>
    </source>
</evidence>
<keyword evidence="1" id="KW-0732">Signal</keyword>
<feature type="signal peptide" evidence="1">
    <location>
        <begin position="1"/>
        <end position="17"/>
    </location>
</feature>
<name>A0A182QD95_9DIPT</name>
<proteinExistence type="predicted"/>
<sequence length="181" mass="21118">MWNIILWFTVLVNIASAVFVVEVNKLFKPCPHSNNNSPFPLDMSNFHVYLSENEKLVMNGNFTFLQDIYPPWGVSIYTHKLEHGEWLPTPYTKRVLNLCGMILVGTEIWFPITKHMQRTQCPFRKGHVETFDMIEIENIGIDDMLHDLVGDWRIFTDFSLGTVPHLMKISCTMNEFSILEH</sequence>
<dbReference type="AlphaFoldDB" id="A0A182QD95"/>
<reference evidence="3" key="1">
    <citation type="submission" date="2014-01" db="EMBL/GenBank/DDBJ databases">
        <title>The Genome Sequence of Anopheles farauti FAR1 (V2).</title>
        <authorList>
            <consortium name="The Broad Institute Genomics Platform"/>
            <person name="Neafsey D.E."/>
            <person name="Besansky N."/>
            <person name="Howell P."/>
            <person name="Walton C."/>
            <person name="Young S.K."/>
            <person name="Zeng Q."/>
            <person name="Gargeya S."/>
            <person name="Fitzgerald M."/>
            <person name="Haas B."/>
            <person name="Abouelleil A."/>
            <person name="Allen A.W."/>
            <person name="Alvarado L."/>
            <person name="Arachchi H.M."/>
            <person name="Berlin A.M."/>
            <person name="Chapman S.B."/>
            <person name="Gainer-Dewar J."/>
            <person name="Goldberg J."/>
            <person name="Griggs A."/>
            <person name="Gujja S."/>
            <person name="Hansen M."/>
            <person name="Howarth C."/>
            <person name="Imamovic A."/>
            <person name="Ireland A."/>
            <person name="Larimer J."/>
            <person name="McCowan C."/>
            <person name="Murphy C."/>
            <person name="Pearson M."/>
            <person name="Poon T.W."/>
            <person name="Priest M."/>
            <person name="Roberts A."/>
            <person name="Saif S."/>
            <person name="Shea T."/>
            <person name="Sisk P."/>
            <person name="Sykes S."/>
            <person name="Wortman J."/>
            <person name="Nusbaum C."/>
            <person name="Birren B."/>
        </authorList>
    </citation>
    <scope>NUCLEOTIDE SEQUENCE [LARGE SCALE GENOMIC DNA]</scope>
    <source>
        <strain evidence="3">FAR1</strain>
    </source>
</reference>
<feature type="chain" id="PRO_5008132664" evidence="1">
    <location>
        <begin position="18"/>
        <end position="181"/>
    </location>
</feature>
<keyword evidence="3" id="KW-1185">Reference proteome</keyword>